<evidence type="ECO:0000313" key="1">
    <source>
        <dbReference type="EMBL" id="CCA14594.1"/>
    </source>
</evidence>
<dbReference type="HOGENOM" id="CLU_3054323_0_0_1"/>
<name>F0W0M2_9STRA</name>
<reference evidence="1" key="2">
    <citation type="submission" date="2011-02" db="EMBL/GenBank/DDBJ databases">
        <authorList>
            <person name="MacLean D."/>
        </authorList>
    </citation>
    <scope>NUCLEOTIDE SEQUENCE</scope>
</reference>
<organism evidence="1">
    <name type="scientific">Albugo laibachii Nc14</name>
    <dbReference type="NCBI Taxonomy" id="890382"/>
    <lineage>
        <taxon>Eukaryota</taxon>
        <taxon>Sar</taxon>
        <taxon>Stramenopiles</taxon>
        <taxon>Oomycota</taxon>
        <taxon>Peronosporomycetes</taxon>
        <taxon>Albuginales</taxon>
        <taxon>Albuginaceae</taxon>
        <taxon>Albugo</taxon>
    </lineage>
</organism>
<reference evidence="1" key="1">
    <citation type="journal article" date="2011" name="PLoS Biol.">
        <title>Gene gain and loss during evolution of obligate parasitism in the white rust pathogen of Arabidopsis thaliana.</title>
        <authorList>
            <person name="Kemen E."/>
            <person name="Gardiner A."/>
            <person name="Schultz-Larsen T."/>
            <person name="Kemen A.C."/>
            <person name="Balmuth A.L."/>
            <person name="Robert-Seilaniantz A."/>
            <person name="Bailey K."/>
            <person name="Holub E."/>
            <person name="Studholme D.J."/>
            <person name="Maclean D."/>
            <person name="Jones J.D."/>
        </authorList>
    </citation>
    <scope>NUCLEOTIDE SEQUENCE</scope>
</reference>
<dbReference type="EMBL" id="FR824049">
    <property type="protein sequence ID" value="CCA14594.1"/>
    <property type="molecule type" value="Genomic_DNA"/>
</dbReference>
<gene>
    <name evidence="1" type="primary">AlNc14C4G662</name>
    <name evidence="1" type="ORF">ALNC14_007370</name>
</gene>
<proteinExistence type="predicted"/>
<sequence>MTSISNKLESVKNDMLLDGVLIGCLWSVGKKNGLITVDYDIVKKNMMQPPHLQD</sequence>
<accession>F0W0M2</accession>
<protein>
    <submittedName>
        <fullName evidence="1">AlNc14C4G662 protein</fullName>
    </submittedName>
</protein>
<dbReference type="AlphaFoldDB" id="F0W0M2"/>